<proteinExistence type="predicted"/>
<dbReference type="OrthoDB" id="329138at2759"/>
<sequence>MTDVSPELAKVEETRKNVEKELREIREVENRIRDLQLEQSEQKKEDDEGNIRNSVVSHAKLLADALNLYAGGEVSFDQDLVAETFRDSEQPIQNKATSILFRWLEKTDESSDENVKHQNLNTLRATLAVMSGLRKHKWVELVMLRKRIRESFPSRDNGEEEPVEKRNRRLKHVDDFLVILERLRRLHWKEIEYLDDFGLHLHRGAFPDDDDLQTYLYSSLLDRVQTYSGRYGFHNRSISTLDQIRRYYMDLRATSHMETNAVLWEDVRLALSAYDEYKVLSYADDLEKGVAAGLWPQLAVPLFLY</sequence>
<name>A0A2A9M5B5_BESBE</name>
<evidence type="ECO:0000313" key="2">
    <source>
        <dbReference type="EMBL" id="PFH32394.1"/>
    </source>
</evidence>
<dbReference type="AlphaFoldDB" id="A0A2A9M5B5"/>
<dbReference type="VEuPathDB" id="ToxoDB:BESB_017120"/>
<keyword evidence="1" id="KW-0175">Coiled coil</keyword>
<keyword evidence="3" id="KW-1185">Reference proteome</keyword>
<dbReference type="EMBL" id="NWUJ01000011">
    <property type="protein sequence ID" value="PFH32394.1"/>
    <property type="molecule type" value="Genomic_DNA"/>
</dbReference>
<dbReference type="RefSeq" id="XP_029216403.1">
    <property type="nucleotide sequence ID" value="XM_029360427.1"/>
</dbReference>
<organism evidence="2 3">
    <name type="scientific">Besnoitia besnoiti</name>
    <name type="common">Apicomplexan protozoan</name>
    <dbReference type="NCBI Taxonomy" id="94643"/>
    <lineage>
        <taxon>Eukaryota</taxon>
        <taxon>Sar</taxon>
        <taxon>Alveolata</taxon>
        <taxon>Apicomplexa</taxon>
        <taxon>Conoidasida</taxon>
        <taxon>Coccidia</taxon>
        <taxon>Eucoccidiorida</taxon>
        <taxon>Eimeriorina</taxon>
        <taxon>Sarcocystidae</taxon>
        <taxon>Besnoitia</taxon>
    </lineage>
</organism>
<evidence type="ECO:0000256" key="1">
    <source>
        <dbReference type="SAM" id="Coils"/>
    </source>
</evidence>
<accession>A0A2A9M5B5</accession>
<dbReference type="Proteomes" id="UP000224006">
    <property type="component" value="Chromosome X"/>
</dbReference>
<protein>
    <submittedName>
        <fullName evidence="2">Uncharacterized protein</fullName>
    </submittedName>
</protein>
<gene>
    <name evidence="2" type="ORF">BESB_017120</name>
</gene>
<dbReference type="KEGG" id="bbes:BESB_017120"/>
<dbReference type="GeneID" id="40306773"/>
<comment type="caution">
    <text evidence="2">The sequence shown here is derived from an EMBL/GenBank/DDBJ whole genome shotgun (WGS) entry which is preliminary data.</text>
</comment>
<evidence type="ECO:0000313" key="3">
    <source>
        <dbReference type="Proteomes" id="UP000224006"/>
    </source>
</evidence>
<reference evidence="2 3" key="1">
    <citation type="submission" date="2017-09" db="EMBL/GenBank/DDBJ databases">
        <title>Genome sequencing of Besnoitia besnoiti strain Bb-Ger1.</title>
        <authorList>
            <person name="Schares G."/>
            <person name="Venepally P."/>
            <person name="Lorenzi H.A."/>
        </authorList>
    </citation>
    <scope>NUCLEOTIDE SEQUENCE [LARGE SCALE GENOMIC DNA]</scope>
    <source>
        <strain evidence="2 3">Bb-Ger1</strain>
    </source>
</reference>
<feature type="coiled-coil region" evidence="1">
    <location>
        <begin position="8"/>
        <end position="45"/>
    </location>
</feature>